<sequence>MTVPSAICLKSENVLHVPGVFLTCGSRCRDNRDEPNVLAGITFTVTPLDGWRSCVTSPELLMETQSMA</sequence>
<dbReference type="EMBL" id="CM015725">
    <property type="protein sequence ID" value="KAF3698732.1"/>
    <property type="molecule type" value="Genomic_DNA"/>
</dbReference>
<dbReference type="AlphaFoldDB" id="A0A6G1Q884"/>
<protein>
    <submittedName>
        <fullName evidence="1">Uncharacterized protein</fullName>
    </submittedName>
</protein>
<reference evidence="1 2" key="1">
    <citation type="submission" date="2019-02" db="EMBL/GenBank/DDBJ databases">
        <title>Opniocepnalus argus genome.</title>
        <authorList>
            <person name="Zhou C."/>
            <person name="Xiao S."/>
        </authorList>
    </citation>
    <scope>NUCLEOTIDE SEQUENCE [LARGE SCALE GENOMIC DNA]</scope>
    <source>
        <strain evidence="1">OARG1902GOOAL</strain>
        <tissue evidence="1">Muscle</tissue>
    </source>
</reference>
<keyword evidence="2" id="KW-1185">Reference proteome</keyword>
<evidence type="ECO:0000313" key="1">
    <source>
        <dbReference type="EMBL" id="KAF3698732.1"/>
    </source>
</evidence>
<gene>
    <name evidence="1" type="ORF">EXN66_Car014419</name>
</gene>
<dbReference type="Proteomes" id="UP000503349">
    <property type="component" value="Chromosome 14"/>
</dbReference>
<accession>A0A6G1Q884</accession>
<organism evidence="1 2">
    <name type="scientific">Channa argus</name>
    <name type="common">Northern snakehead</name>
    <name type="synonym">Ophicephalus argus</name>
    <dbReference type="NCBI Taxonomy" id="215402"/>
    <lineage>
        <taxon>Eukaryota</taxon>
        <taxon>Metazoa</taxon>
        <taxon>Chordata</taxon>
        <taxon>Craniata</taxon>
        <taxon>Vertebrata</taxon>
        <taxon>Euteleostomi</taxon>
        <taxon>Actinopterygii</taxon>
        <taxon>Neopterygii</taxon>
        <taxon>Teleostei</taxon>
        <taxon>Neoteleostei</taxon>
        <taxon>Acanthomorphata</taxon>
        <taxon>Anabantaria</taxon>
        <taxon>Anabantiformes</taxon>
        <taxon>Channoidei</taxon>
        <taxon>Channidae</taxon>
        <taxon>Channa</taxon>
    </lineage>
</organism>
<evidence type="ECO:0000313" key="2">
    <source>
        <dbReference type="Proteomes" id="UP000503349"/>
    </source>
</evidence>
<reference evidence="2" key="2">
    <citation type="submission" date="2019-02" db="EMBL/GenBank/DDBJ databases">
        <title>Opniocepnalus argus Var Kimnra genome.</title>
        <authorList>
            <person name="Zhou C."/>
            <person name="Xiao S."/>
        </authorList>
    </citation>
    <scope>NUCLEOTIDE SEQUENCE [LARGE SCALE GENOMIC DNA]</scope>
</reference>
<proteinExistence type="predicted"/>
<name>A0A6G1Q884_CHAAH</name>